<keyword evidence="3" id="KW-1185">Reference proteome</keyword>
<protein>
    <submittedName>
        <fullName evidence="2">Uncharacterized protein</fullName>
    </submittedName>
</protein>
<gene>
    <name evidence="2" type="ORF">ACFFIP_03355</name>
</gene>
<dbReference type="Proteomes" id="UP001589797">
    <property type="component" value="Unassembled WGS sequence"/>
</dbReference>
<name>A0ABV6FQW0_9BACT</name>
<evidence type="ECO:0000313" key="2">
    <source>
        <dbReference type="EMBL" id="MFC0261705.1"/>
    </source>
</evidence>
<keyword evidence="1" id="KW-1133">Transmembrane helix</keyword>
<feature type="transmembrane region" description="Helical" evidence="1">
    <location>
        <begin position="6"/>
        <end position="25"/>
    </location>
</feature>
<keyword evidence="1" id="KW-0812">Transmembrane</keyword>
<proteinExistence type="predicted"/>
<sequence length="172" mass="19584">MLYLLWVVLNITLVLGLFILFFDWLGFVKSRFGWFIAILVGLISLGAITNGQKKISEQEKEIISPCLTENGVNYEGYRGFERLALESNLIQTVYFDYFLCNSQKEVNVSALTPLGVSLSGLVLGFDWETNHILKINGPEDEGLEYKIHGRINWKLLGLQIFAQSKEYEVVLN</sequence>
<dbReference type="RefSeq" id="WP_382386147.1">
    <property type="nucleotide sequence ID" value="NZ_JBHLWI010000006.1"/>
</dbReference>
<evidence type="ECO:0000256" key="1">
    <source>
        <dbReference type="SAM" id="Phobius"/>
    </source>
</evidence>
<feature type="transmembrane region" description="Helical" evidence="1">
    <location>
        <begin position="32"/>
        <end position="49"/>
    </location>
</feature>
<organism evidence="2 3">
    <name type="scientific">Fontibacter flavus</name>
    <dbReference type="NCBI Taxonomy" id="654838"/>
    <lineage>
        <taxon>Bacteria</taxon>
        <taxon>Pseudomonadati</taxon>
        <taxon>Bacteroidota</taxon>
        <taxon>Cytophagia</taxon>
        <taxon>Cytophagales</taxon>
        <taxon>Cyclobacteriaceae</taxon>
        <taxon>Fontibacter</taxon>
    </lineage>
</organism>
<evidence type="ECO:0000313" key="3">
    <source>
        <dbReference type="Proteomes" id="UP001589797"/>
    </source>
</evidence>
<keyword evidence="1" id="KW-0472">Membrane</keyword>
<accession>A0ABV6FQW0</accession>
<comment type="caution">
    <text evidence="2">The sequence shown here is derived from an EMBL/GenBank/DDBJ whole genome shotgun (WGS) entry which is preliminary data.</text>
</comment>
<dbReference type="EMBL" id="JBHLWI010000006">
    <property type="protein sequence ID" value="MFC0261705.1"/>
    <property type="molecule type" value="Genomic_DNA"/>
</dbReference>
<reference evidence="2 3" key="1">
    <citation type="submission" date="2024-09" db="EMBL/GenBank/DDBJ databases">
        <authorList>
            <person name="Sun Q."/>
            <person name="Mori K."/>
        </authorList>
    </citation>
    <scope>NUCLEOTIDE SEQUENCE [LARGE SCALE GENOMIC DNA]</scope>
    <source>
        <strain evidence="2 3">CCM 7650</strain>
    </source>
</reference>